<keyword evidence="8 11" id="KW-0472">Membrane</keyword>
<keyword evidence="10 11" id="KW-0998">Cell outer membrane</keyword>
<dbReference type="PANTHER" id="PTHR30069:SF29">
    <property type="entry name" value="HEMOGLOBIN AND HEMOGLOBIN-HAPTOGLOBIN-BINDING PROTEIN 1-RELATED"/>
    <property type="match status" value="1"/>
</dbReference>
<evidence type="ECO:0000313" key="17">
    <source>
        <dbReference type="EMBL" id="NLS12902.1"/>
    </source>
</evidence>
<evidence type="ECO:0000256" key="4">
    <source>
        <dbReference type="ARBA" id="ARBA00022452"/>
    </source>
</evidence>
<evidence type="ECO:0000256" key="3">
    <source>
        <dbReference type="ARBA" id="ARBA00022448"/>
    </source>
</evidence>
<keyword evidence="4 11" id="KW-1134">Transmembrane beta strand</keyword>
<evidence type="ECO:0000256" key="2">
    <source>
        <dbReference type="ARBA" id="ARBA00008143"/>
    </source>
</evidence>
<dbReference type="SUPFAM" id="SSF56935">
    <property type="entry name" value="Porins"/>
    <property type="match status" value="1"/>
</dbReference>
<reference evidence="17 18" key="1">
    <citation type="submission" date="2020-04" db="EMBL/GenBank/DDBJ databases">
        <title>Vibrio sp. SM6, a novel species isolated from seawater.</title>
        <authorList>
            <person name="Wang X."/>
        </authorList>
    </citation>
    <scope>NUCLEOTIDE SEQUENCE [LARGE SCALE GENOMIC DNA]</scope>
    <source>
        <strain evidence="17 18">SM6</strain>
    </source>
</reference>
<keyword evidence="5 11" id="KW-0812">Transmembrane</keyword>
<dbReference type="PANTHER" id="PTHR30069">
    <property type="entry name" value="TONB-DEPENDENT OUTER MEMBRANE RECEPTOR"/>
    <property type="match status" value="1"/>
</dbReference>
<evidence type="ECO:0000313" key="18">
    <source>
        <dbReference type="Proteomes" id="UP000535589"/>
    </source>
</evidence>
<dbReference type="InterPro" id="IPR010949">
    <property type="entry name" value="TonB_Hb/transfer/lactofer_rcpt"/>
</dbReference>
<dbReference type="Proteomes" id="UP000535589">
    <property type="component" value="Unassembled WGS sequence"/>
</dbReference>
<feature type="domain" description="TonB-dependent receptor plug" evidence="16">
    <location>
        <begin position="52"/>
        <end position="164"/>
    </location>
</feature>
<keyword evidence="6 14" id="KW-0732">Signal</keyword>
<feature type="chain" id="PRO_5031480458" evidence="14">
    <location>
        <begin position="22"/>
        <end position="707"/>
    </location>
</feature>
<dbReference type="InterPro" id="IPR012910">
    <property type="entry name" value="Plug_dom"/>
</dbReference>
<feature type="compositionally biased region" description="Polar residues" evidence="13">
    <location>
        <begin position="428"/>
        <end position="442"/>
    </location>
</feature>
<name>A0A7X8TQS8_9VIBR</name>
<evidence type="ECO:0000256" key="10">
    <source>
        <dbReference type="ARBA" id="ARBA00023237"/>
    </source>
</evidence>
<evidence type="ECO:0000256" key="1">
    <source>
        <dbReference type="ARBA" id="ARBA00004571"/>
    </source>
</evidence>
<evidence type="ECO:0000256" key="6">
    <source>
        <dbReference type="ARBA" id="ARBA00022729"/>
    </source>
</evidence>
<dbReference type="Gene3D" id="2.40.170.20">
    <property type="entry name" value="TonB-dependent receptor, beta-barrel domain"/>
    <property type="match status" value="1"/>
</dbReference>
<dbReference type="GO" id="GO:0044718">
    <property type="term" value="P:siderophore transmembrane transport"/>
    <property type="evidence" value="ECO:0007669"/>
    <property type="project" value="TreeGrafter"/>
</dbReference>
<accession>A0A7X8TQS8</accession>
<dbReference type="InterPro" id="IPR000531">
    <property type="entry name" value="Beta-barrel_TonB"/>
</dbReference>
<dbReference type="GO" id="GO:0015232">
    <property type="term" value="F:heme transmembrane transporter activity"/>
    <property type="evidence" value="ECO:0007669"/>
    <property type="project" value="InterPro"/>
</dbReference>
<comment type="caution">
    <text evidence="17">The sequence shown here is derived from an EMBL/GenBank/DDBJ whole genome shotgun (WGS) entry which is preliminary data.</text>
</comment>
<dbReference type="InterPro" id="IPR036942">
    <property type="entry name" value="Beta-barrel_TonB_sf"/>
</dbReference>
<feature type="signal peptide" evidence="14">
    <location>
        <begin position="1"/>
        <end position="21"/>
    </location>
</feature>
<dbReference type="GO" id="GO:0009279">
    <property type="term" value="C:cell outer membrane"/>
    <property type="evidence" value="ECO:0007669"/>
    <property type="project" value="UniProtKB-SubCell"/>
</dbReference>
<keyword evidence="3 11" id="KW-0813">Transport</keyword>
<dbReference type="Gene3D" id="2.170.130.10">
    <property type="entry name" value="TonB-dependent receptor, plug domain"/>
    <property type="match status" value="1"/>
</dbReference>
<keyword evidence="9 17" id="KW-0675">Receptor</keyword>
<keyword evidence="7 12" id="KW-0798">TonB box</keyword>
<evidence type="ECO:0000256" key="5">
    <source>
        <dbReference type="ARBA" id="ARBA00022692"/>
    </source>
</evidence>
<feature type="domain" description="TonB-dependent receptor-like beta-barrel" evidence="15">
    <location>
        <begin position="235"/>
        <end position="671"/>
    </location>
</feature>
<evidence type="ECO:0000256" key="13">
    <source>
        <dbReference type="SAM" id="MobiDB-lite"/>
    </source>
</evidence>
<dbReference type="PROSITE" id="PS52016">
    <property type="entry name" value="TONB_DEPENDENT_REC_3"/>
    <property type="match status" value="1"/>
</dbReference>
<dbReference type="InterPro" id="IPR037066">
    <property type="entry name" value="Plug_dom_sf"/>
</dbReference>
<dbReference type="Pfam" id="PF00593">
    <property type="entry name" value="TonB_dep_Rec_b-barrel"/>
    <property type="match status" value="1"/>
</dbReference>
<evidence type="ECO:0000256" key="11">
    <source>
        <dbReference type="PROSITE-ProRule" id="PRU01360"/>
    </source>
</evidence>
<proteinExistence type="inferred from homology"/>
<dbReference type="Pfam" id="PF07715">
    <property type="entry name" value="Plug"/>
    <property type="match status" value="1"/>
</dbReference>
<evidence type="ECO:0000256" key="8">
    <source>
        <dbReference type="ARBA" id="ARBA00023136"/>
    </source>
</evidence>
<evidence type="ECO:0000256" key="7">
    <source>
        <dbReference type="ARBA" id="ARBA00023077"/>
    </source>
</evidence>
<evidence type="ECO:0000256" key="9">
    <source>
        <dbReference type="ARBA" id="ARBA00023170"/>
    </source>
</evidence>
<dbReference type="RefSeq" id="WP_168836001.1">
    <property type="nucleotide sequence ID" value="NZ_JABAIK010000007.1"/>
</dbReference>
<dbReference type="InterPro" id="IPR039426">
    <property type="entry name" value="TonB-dep_rcpt-like"/>
</dbReference>
<sequence>MYKQSLLSVSILAAISPALYANEALANEAMADDAMVFDEVVVSATRSNTQIVDTAASVAVISEADIEDNMIESLEDLFKYTPGVSVQTNPRQGVQSINIRGVEGNRVKVLVDGVSQGNQFTPGGPNSNFINSARVDIDTDLVKAVEIVKGAASSLHGSDAIGGIVAFETKDPADFLKDGDFGGHAKINYSSKDSSFRESVALANRFGDVETLLAYTRTDGKEVDNFGDKLPQDASSNDVLAKLHYQVNDSNRIELNGMYIRNDGDIVQEYSGYSNGIGTDVKDQYQIGIKHIWDINANIVDTLSWQFDWIAKKENGVTKRLKDSNNNYQRKDYIYDEKGYQVEIQLDKYFTLGNTEHFVVYGASYVDKDIKNTNMEYNSVGGNKEIFYIPGATEHRYGLFAQDEISLGDFIFTPGIRYDAFKTKPGDTSKNPSQNPDSDYKTFSDSAVTARLGTVYKLNEQNRVFAQVSQGFRAPDFQELYYSYGNPNHGYINRPNPDLKAEESLSYELGLRNNTAFSNSEVAVFYSDYDNFIDTDTVSGSWSPMDPAIIQYVNINKAIIKGVEFSNSVNWDAFLPVSGVSTRVAATYTDGEDGNNDPLNSVNPWNLVAGISYDSVNNWGTTFTVNYMAKKDSSDINGDDVLEKPSATILDLTAYYRPMKDLTLRAGVFNLTNEEYYYWSDVRDLTLENKDLTQAKRNWAVTAKYEF</sequence>
<dbReference type="AlphaFoldDB" id="A0A7X8TQS8"/>
<evidence type="ECO:0000259" key="16">
    <source>
        <dbReference type="Pfam" id="PF07715"/>
    </source>
</evidence>
<dbReference type="NCBIfam" id="TIGR01786">
    <property type="entry name" value="TonB-hemlactrns"/>
    <property type="match status" value="1"/>
</dbReference>
<protein>
    <submittedName>
        <fullName evidence="17">TonB-dependent hemoglobin/transferrin/lactoferrin family receptor</fullName>
    </submittedName>
</protein>
<organism evidence="17 18">
    <name type="scientific">Vibrio agarilyticus</name>
    <dbReference type="NCBI Taxonomy" id="2726741"/>
    <lineage>
        <taxon>Bacteria</taxon>
        <taxon>Pseudomonadati</taxon>
        <taxon>Pseudomonadota</taxon>
        <taxon>Gammaproteobacteria</taxon>
        <taxon>Vibrionales</taxon>
        <taxon>Vibrionaceae</taxon>
        <taxon>Vibrio</taxon>
    </lineage>
</organism>
<evidence type="ECO:0000259" key="15">
    <source>
        <dbReference type="Pfam" id="PF00593"/>
    </source>
</evidence>
<dbReference type="GO" id="GO:0015344">
    <property type="term" value="F:siderophore uptake transmembrane transporter activity"/>
    <property type="evidence" value="ECO:0007669"/>
    <property type="project" value="TreeGrafter"/>
</dbReference>
<dbReference type="InterPro" id="IPR011276">
    <property type="entry name" value="TonB_haem/Hb_rcpt"/>
</dbReference>
<evidence type="ECO:0000256" key="12">
    <source>
        <dbReference type="RuleBase" id="RU003357"/>
    </source>
</evidence>
<evidence type="ECO:0000256" key="14">
    <source>
        <dbReference type="SAM" id="SignalP"/>
    </source>
</evidence>
<dbReference type="EMBL" id="JABAIK010000007">
    <property type="protein sequence ID" value="NLS12902.1"/>
    <property type="molecule type" value="Genomic_DNA"/>
</dbReference>
<keyword evidence="18" id="KW-1185">Reference proteome</keyword>
<dbReference type="NCBIfam" id="TIGR01785">
    <property type="entry name" value="TonB-hemin"/>
    <property type="match status" value="1"/>
</dbReference>
<dbReference type="CDD" id="cd01347">
    <property type="entry name" value="ligand_gated_channel"/>
    <property type="match status" value="1"/>
</dbReference>
<comment type="similarity">
    <text evidence="2">Belongs to the TonB-dependent receptor family. Hemoglobin/haptoglobin binding protein subfamily.</text>
</comment>
<comment type="subcellular location">
    <subcellularLocation>
        <location evidence="1 11">Cell outer membrane</location>
        <topology evidence="1 11">Multi-pass membrane protein</topology>
    </subcellularLocation>
</comment>
<feature type="region of interest" description="Disordered" evidence="13">
    <location>
        <begin position="423"/>
        <end position="442"/>
    </location>
</feature>
<gene>
    <name evidence="17" type="ORF">HGP28_08370</name>
</gene>